<dbReference type="Proteomes" id="UP000046393">
    <property type="component" value="Unplaced"/>
</dbReference>
<keyword evidence="2" id="KW-1185">Reference proteome</keyword>
<keyword evidence="1" id="KW-1133">Transmembrane helix</keyword>
<proteinExistence type="predicted"/>
<name>A0A0N5A7N6_9BILA</name>
<organism evidence="2 3">
    <name type="scientific">Syphacia muris</name>
    <dbReference type="NCBI Taxonomy" id="451379"/>
    <lineage>
        <taxon>Eukaryota</taxon>
        <taxon>Metazoa</taxon>
        <taxon>Ecdysozoa</taxon>
        <taxon>Nematoda</taxon>
        <taxon>Chromadorea</taxon>
        <taxon>Rhabditida</taxon>
        <taxon>Spirurina</taxon>
        <taxon>Oxyuridomorpha</taxon>
        <taxon>Oxyuroidea</taxon>
        <taxon>Oxyuridae</taxon>
        <taxon>Syphacia</taxon>
    </lineage>
</organism>
<dbReference type="SUPFAM" id="SSF81321">
    <property type="entry name" value="Family A G protein-coupled receptor-like"/>
    <property type="match status" value="1"/>
</dbReference>
<evidence type="ECO:0000313" key="3">
    <source>
        <dbReference type="WBParaSite" id="SMUV_0000004201-mRNA-1"/>
    </source>
</evidence>
<sequence>MLREANGLKVRSVIYVVSGICSIIFNLIIAVVILSNRTLKKKMILHFFLSIGNGVNGISYLVCGIGYLGMLADNAFTNLITPWECLVTKPWPIIALYAGELPVITHFLISLELFIATFRPGIYRRYWRSFYKMIFGLSPWVFSSISLFSAFLSAARSTSRGTKTYEMCHLFDACGEFFGTGHMLGMALLYFLSSLLACCVFIKAVQVKATNPIDTRRHAVVVALNFFAFFLIAIPYVLIVLNGWSIISLTFGGECTLYSTYIYTSVINLPVYLSFRRDFWQQFLKVTFIRRNAVQSSINTSGFTQTRVIQVKSVVGAGLHEQNT</sequence>
<evidence type="ECO:0000256" key="1">
    <source>
        <dbReference type="SAM" id="Phobius"/>
    </source>
</evidence>
<dbReference type="AlphaFoldDB" id="A0A0N5A7N6"/>
<feature type="transmembrane region" description="Helical" evidence="1">
    <location>
        <begin position="47"/>
        <end position="71"/>
    </location>
</feature>
<dbReference type="Gene3D" id="1.20.1070.10">
    <property type="entry name" value="Rhodopsin 7-helix transmembrane proteins"/>
    <property type="match status" value="1"/>
</dbReference>
<feature type="transmembrane region" description="Helical" evidence="1">
    <location>
        <begin position="219"/>
        <end position="244"/>
    </location>
</feature>
<feature type="transmembrane region" description="Helical" evidence="1">
    <location>
        <begin position="187"/>
        <end position="207"/>
    </location>
</feature>
<feature type="transmembrane region" description="Helical" evidence="1">
    <location>
        <begin position="91"/>
        <end position="118"/>
    </location>
</feature>
<protein>
    <submittedName>
        <fullName evidence="3">G_PROTEIN_RECEP_F1_2 domain-containing protein</fullName>
    </submittedName>
</protein>
<dbReference type="WBParaSite" id="SMUV_0000004201-mRNA-1">
    <property type="protein sequence ID" value="SMUV_0000004201-mRNA-1"/>
    <property type="gene ID" value="SMUV_0000004201"/>
</dbReference>
<evidence type="ECO:0000313" key="2">
    <source>
        <dbReference type="Proteomes" id="UP000046393"/>
    </source>
</evidence>
<feature type="transmembrane region" description="Helical" evidence="1">
    <location>
        <begin position="256"/>
        <end position="275"/>
    </location>
</feature>
<feature type="transmembrane region" description="Helical" evidence="1">
    <location>
        <begin position="12"/>
        <end position="35"/>
    </location>
</feature>
<keyword evidence="1" id="KW-0812">Transmembrane</keyword>
<reference evidence="3" key="1">
    <citation type="submission" date="2017-02" db="UniProtKB">
        <authorList>
            <consortium name="WormBaseParasite"/>
        </authorList>
    </citation>
    <scope>IDENTIFICATION</scope>
</reference>
<keyword evidence="1" id="KW-0472">Membrane</keyword>
<feature type="transmembrane region" description="Helical" evidence="1">
    <location>
        <begin position="130"/>
        <end position="152"/>
    </location>
</feature>
<accession>A0A0N5A7N6</accession>